<evidence type="ECO:0000313" key="5">
    <source>
        <dbReference type="EMBL" id="OXG16720.1"/>
    </source>
</evidence>
<feature type="chain" id="PRO_5032630374" description="Trehalase" evidence="4">
    <location>
        <begin position="36"/>
        <end position="779"/>
    </location>
</feature>
<feature type="signal peptide" evidence="4">
    <location>
        <begin position="1"/>
        <end position="35"/>
    </location>
</feature>
<evidence type="ECO:0000256" key="4">
    <source>
        <dbReference type="SAM" id="SignalP"/>
    </source>
</evidence>
<dbReference type="EMBL" id="AMKT01000067">
    <property type="protein sequence ID" value="OXG16720.1"/>
    <property type="molecule type" value="Genomic_DNA"/>
</dbReference>
<name>A0A854Q9U6_CRYNE</name>
<proteinExistence type="inferred from homology"/>
<dbReference type="InterPro" id="IPR001661">
    <property type="entry name" value="Glyco_hydro_37"/>
</dbReference>
<comment type="similarity">
    <text evidence="1 2">Belongs to the glycosyl hydrolase 37 family.</text>
</comment>
<dbReference type="EC" id="3.2.1.28" evidence="2"/>
<dbReference type="GO" id="GO:0004555">
    <property type="term" value="F:alpha,alpha-trehalase activity"/>
    <property type="evidence" value="ECO:0007669"/>
    <property type="project" value="UniProtKB-EC"/>
</dbReference>
<reference evidence="5 6" key="1">
    <citation type="submission" date="2017-06" db="EMBL/GenBank/DDBJ databases">
        <title>Global population genomics of the pathogenic fungus Cryptococcus neoformans var. grubii.</title>
        <authorList>
            <person name="Cuomo C."/>
            <person name="Litvintseva A."/>
            <person name="Chen Y."/>
            <person name="Young S."/>
            <person name="Zeng Q."/>
            <person name="Chapman S."/>
            <person name="Gujja S."/>
            <person name="Saif S."/>
            <person name="Birren B."/>
        </authorList>
    </citation>
    <scope>NUCLEOTIDE SEQUENCE [LARGE SCALE GENOMIC DNA]</scope>
    <source>
        <strain evidence="5 6">Tu259-1</strain>
    </source>
</reference>
<dbReference type="Proteomes" id="UP000199727">
    <property type="component" value="Unassembled WGS sequence"/>
</dbReference>
<evidence type="ECO:0000256" key="3">
    <source>
        <dbReference type="SAM" id="MobiDB-lite"/>
    </source>
</evidence>
<dbReference type="InterPro" id="IPR012341">
    <property type="entry name" value="6hp_glycosidase-like_sf"/>
</dbReference>
<gene>
    <name evidence="5" type="ORF">C361_05091</name>
</gene>
<feature type="compositionally biased region" description="Low complexity" evidence="3">
    <location>
        <begin position="740"/>
        <end position="752"/>
    </location>
</feature>
<comment type="caution">
    <text evidence="5">The sequence shown here is derived from an EMBL/GenBank/DDBJ whole genome shotgun (WGS) entry which is preliminary data.</text>
</comment>
<dbReference type="OrthoDB" id="3542292at2759"/>
<feature type="region of interest" description="Disordered" evidence="3">
    <location>
        <begin position="433"/>
        <end position="456"/>
    </location>
</feature>
<feature type="region of interest" description="Disordered" evidence="3">
    <location>
        <begin position="740"/>
        <end position="769"/>
    </location>
</feature>
<dbReference type="Pfam" id="PF01204">
    <property type="entry name" value="Trehalase"/>
    <property type="match status" value="2"/>
</dbReference>
<dbReference type="GO" id="GO:0005993">
    <property type="term" value="P:trehalose catabolic process"/>
    <property type="evidence" value="ECO:0007669"/>
    <property type="project" value="TreeGrafter"/>
</dbReference>
<keyword evidence="2" id="KW-0326">Glycosidase</keyword>
<dbReference type="Gene3D" id="1.50.10.10">
    <property type="match status" value="1"/>
</dbReference>
<evidence type="ECO:0000256" key="2">
    <source>
        <dbReference type="RuleBase" id="RU361180"/>
    </source>
</evidence>
<evidence type="ECO:0000313" key="6">
    <source>
        <dbReference type="Proteomes" id="UP000199727"/>
    </source>
</evidence>
<keyword evidence="4" id="KW-0732">Signal</keyword>
<evidence type="ECO:0000256" key="1">
    <source>
        <dbReference type="ARBA" id="ARBA00005615"/>
    </source>
</evidence>
<dbReference type="SUPFAM" id="SSF48208">
    <property type="entry name" value="Six-hairpin glycosidases"/>
    <property type="match status" value="1"/>
</dbReference>
<dbReference type="InterPro" id="IPR008928">
    <property type="entry name" value="6-hairpin_glycosidase_sf"/>
</dbReference>
<dbReference type="PANTHER" id="PTHR23403">
    <property type="entry name" value="TREHALASE"/>
    <property type="match status" value="1"/>
</dbReference>
<keyword evidence="2" id="KW-0378">Hydrolase</keyword>
<comment type="catalytic activity">
    <reaction evidence="2">
        <text>alpha,alpha-trehalose + H2O = alpha-D-glucose + beta-D-glucose</text>
        <dbReference type="Rhea" id="RHEA:32675"/>
        <dbReference type="ChEBI" id="CHEBI:15377"/>
        <dbReference type="ChEBI" id="CHEBI:15903"/>
        <dbReference type="ChEBI" id="CHEBI:16551"/>
        <dbReference type="ChEBI" id="CHEBI:17925"/>
        <dbReference type="EC" id="3.2.1.28"/>
    </reaction>
</comment>
<dbReference type="PRINTS" id="PR00744">
    <property type="entry name" value="GLHYDRLASE37"/>
</dbReference>
<dbReference type="PANTHER" id="PTHR23403:SF1">
    <property type="entry name" value="TREHALASE"/>
    <property type="match status" value="1"/>
</dbReference>
<accession>A0A854Q9U6</accession>
<organism evidence="5 6">
    <name type="scientific">Cryptococcus neoformans Tu259-1</name>
    <dbReference type="NCBI Taxonomy" id="1230072"/>
    <lineage>
        <taxon>Eukaryota</taxon>
        <taxon>Fungi</taxon>
        <taxon>Dikarya</taxon>
        <taxon>Basidiomycota</taxon>
        <taxon>Agaricomycotina</taxon>
        <taxon>Tremellomycetes</taxon>
        <taxon>Tremellales</taxon>
        <taxon>Cryptococcaceae</taxon>
        <taxon>Cryptococcus</taxon>
        <taxon>Cryptococcus neoformans species complex</taxon>
    </lineage>
</organism>
<sequence>MGISHECCTCTYNSLIPMSRLLSWAAFSLLSLTAAQNITQTTSFSFSPTPVSTSVPSPTAPLNSTVPGQGIYPPIQALCAGGANVPFCPGVLLQDVQLSGIFSDSKTFVDKPTAKTLNETLSAWEALGDNVTVGQVETFVEQYFKGEGLELSQIQLENFVEDPAILDNIADPVFRAWVKVVNGYWTLLARETNQSALCNGDCESSLIPLNHTIIVPGGRYREIYYWDSFWVLEGLLKSELYDYAWDLLQNFMDIVDVYGYLPNGQRKYYLNRSQPPVFVQMIDAYIKTTNNITLLERALPVASAELEWWANNRTSNFTSPFTNKSRIIARYSVTNSAPRPEGYVEDFETVMGASPALNETEQAELYSELATGAESGWDYSSRWCEQPLLNTTDNNPALRTLKIKSIIPVDLLSLMAGDHALLANMYELYANSTGGGESSGNQKKAKRNGGSGDDSASKIAYHRQMAQEFSDSILDLCWDPEKSWFYDFNMTSNSRSNIFHPGGAWPLWQNITPSEIAGNESAALSFVSGFRFLLGHYSGVPSVATLLFTGLNWDFPNAWPPHAYTSIKAFETLGRMLPNAAVLSNLTIPFDSVTQNQLGLSESELQPQPQSTIGNVSLNTETSQDKPWPLALSIEFANRYLGAAFCSWYSTGGEISGLLTQLPLSDLNATGTYTSEQSGVMFEKFNVTDTDAAGGGGEYTVQVGFGWTNGVALWAAGEYGQYIPAPTCPLIPIIEVNATSSSNSSDSSVYNSTDEDRGPTASDNTTSTSLFVGYRIPRE</sequence>
<dbReference type="AlphaFoldDB" id="A0A854Q9U6"/>
<protein>
    <recommendedName>
        <fullName evidence="2">Trehalase</fullName>
        <ecNumber evidence="2">3.2.1.28</ecNumber>
    </recommendedName>
    <alternativeName>
        <fullName evidence="2">Alpha-trehalose glucohydrolase</fullName>
    </alternativeName>
</protein>